<proteinExistence type="predicted"/>
<name>A0AAW1DU62_ZOAVI</name>
<evidence type="ECO:0000256" key="1">
    <source>
        <dbReference type="SAM" id="MobiDB-lite"/>
    </source>
</evidence>
<dbReference type="Proteomes" id="UP001488805">
    <property type="component" value="Unassembled WGS sequence"/>
</dbReference>
<sequence length="77" mass="8942">MRQRELLAEARSGSRERKDRRIQDKTAGWWWWALVETRHEIVTERSGAVKGEARWGVSEMEAPPGTSCCERTVANRE</sequence>
<dbReference type="EMBL" id="JBCEZU010000597">
    <property type="protein sequence ID" value="KAK9513668.1"/>
    <property type="molecule type" value="Genomic_DNA"/>
</dbReference>
<reference evidence="2 3" key="1">
    <citation type="journal article" date="2024" name="Genome Biol. Evol.">
        <title>Chromosome-level genome assembly of the viviparous eelpout Zoarces viviparus.</title>
        <authorList>
            <person name="Fuhrmann N."/>
            <person name="Brasseur M.V."/>
            <person name="Bakowski C.E."/>
            <person name="Podsiadlowski L."/>
            <person name="Prost S."/>
            <person name="Krehenwinkel H."/>
            <person name="Mayer C."/>
        </authorList>
    </citation>
    <scope>NUCLEOTIDE SEQUENCE [LARGE SCALE GENOMIC DNA]</scope>
    <source>
        <strain evidence="2">NO-MEL_2022_Ind0_liver</strain>
    </source>
</reference>
<comment type="caution">
    <text evidence="2">The sequence shown here is derived from an EMBL/GenBank/DDBJ whole genome shotgun (WGS) entry which is preliminary data.</text>
</comment>
<gene>
    <name evidence="2" type="ORF">VZT92_027183</name>
</gene>
<evidence type="ECO:0000313" key="2">
    <source>
        <dbReference type="EMBL" id="KAK9513668.1"/>
    </source>
</evidence>
<evidence type="ECO:0000313" key="3">
    <source>
        <dbReference type="Proteomes" id="UP001488805"/>
    </source>
</evidence>
<feature type="region of interest" description="Disordered" evidence="1">
    <location>
        <begin position="1"/>
        <end position="22"/>
    </location>
</feature>
<accession>A0AAW1DU62</accession>
<protein>
    <submittedName>
        <fullName evidence="2">Uncharacterized protein</fullName>
    </submittedName>
</protein>
<dbReference type="AlphaFoldDB" id="A0AAW1DU62"/>
<keyword evidence="3" id="KW-1185">Reference proteome</keyword>
<organism evidence="2 3">
    <name type="scientific">Zoarces viviparus</name>
    <name type="common">Viviparous eelpout</name>
    <name type="synonym">Blennius viviparus</name>
    <dbReference type="NCBI Taxonomy" id="48416"/>
    <lineage>
        <taxon>Eukaryota</taxon>
        <taxon>Metazoa</taxon>
        <taxon>Chordata</taxon>
        <taxon>Craniata</taxon>
        <taxon>Vertebrata</taxon>
        <taxon>Euteleostomi</taxon>
        <taxon>Actinopterygii</taxon>
        <taxon>Neopterygii</taxon>
        <taxon>Teleostei</taxon>
        <taxon>Neoteleostei</taxon>
        <taxon>Acanthomorphata</taxon>
        <taxon>Eupercaria</taxon>
        <taxon>Perciformes</taxon>
        <taxon>Cottioidei</taxon>
        <taxon>Zoarcales</taxon>
        <taxon>Zoarcidae</taxon>
        <taxon>Zoarcinae</taxon>
        <taxon>Zoarces</taxon>
    </lineage>
</organism>